<sequence length="310" mass="34749">MLFNHRFLLRLITNLVICTLALSCVSVLLWTIDEFVGWDILPDTLGIYVRALVIGIAWITATLIAVHLLLSLTLFAEASATRAKLTDFKVSPLLKRRLKRLLILTVLVSILLLFGLQVVDGARKKVAQQVAQQEAIVKFNQIQEDIEQALPEILKQFTPSLLESIQNNEISASEISQLLQAVTVSFPHKPSLALLIPAEAPYKYYRIDQQAILLDKNRVPYLKPQFYFEFPTQLETEIVDKLFSGQTSSTETALNGVFIKNTLPSSWGILRLDGQVIALVYLGVNYRCPQATELIKDSCIHSGPLALYTN</sequence>
<accession>A0A6B3N4A1</accession>
<evidence type="ECO:0000256" key="1">
    <source>
        <dbReference type="SAM" id="Phobius"/>
    </source>
</evidence>
<reference evidence="2" key="1">
    <citation type="submission" date="2019-11" db="EMBL/GenBank/DDBJ databases">
        <title>Genomic insights into an expanded diversity of filamentous marine cyanobacteria reveals the extraordinary biosynthetic potential of Moorea and Okeania.</title>
        <authorList>
            <person name="Ferreira Leao T."/>
            <person name="Wang M."/>
            <person name="Moss N."/>
            <person name="Da Silva R."/>
            <person name="Sanders J."/>
            <person name="Nurk S."/>
            <person name="Gurevich A."/>
            <person name="Humphrey G."/>
            <person name="Reher R."/>
            <person name="Zhu Q."/>
            <person name="Belda-Ferre P."/>
            <person name="Glukhov E."/>
            <person name="Rex R."/>
            <person name="Dorrestein P.C."/>
            <person name="Knight R."/>
            <person name="Pevzner P."/>
            <person name="Gerwick W.H."/>
            <person name="Gerwick L."/>
        </authorList>
    </citation>
    <scope>NUCLEOTIDE SEQUENCE</scope>
    <source>
        <strain evidence="2">SIO1C4</strain>
    </source>
</reference>
<dbReference type="PROSITE" id="PS51257">
    <property type="entry name" value="PROKAR_LIPOPROTEIN"/>
    <property type="match status" value="1"/>
</dbReference>
<keyword evidence="1" id="KW-0812">Transmembrane</keyword>
<name>A0A6B3N4A1_9CYAN</name>
<protein>
    <submittedName>
        <fullName evidence="2">Uncharacterized protein</fullName>
    </submittedName>
</protein>
<keyword evidence="1" id="KW-1133">Transmembrane helix</keyword>
<feature type="transmembrane region" description="Helical" evidence="1">
    <location>
        <begin position="52"/>
        <end position="80"/>
    </location>
</feature>
<comment type="caution">
    <text evidence="2">The sequence shown here is derived from an EMBL/GenBank/DDBJ whole genome shotgun (WGS) entry which is preliminary data.</text>
</comment>
<dbReference type="EMBL" id="JAAHFQ010000147">
    <property type="protein sequence ID" value="NER27909.1"/>
    <property type="molecule type" value="Genomic_DNA"/>
</dbReference>
<organism evidence="2">
    <name type="scientific">Symploca sp. SIO1C4</name>
    <dbReference type="NCBI Taxonomy" id="2607765"/>
    <lineage>
        <taxon>Bacteria</taxon>
        <taxon>Bacillati</taxon>
        <taxon>Cyanobacteriota</taxon>
        <taxon>Cyanophyceae</taxon>
        <taxon>Coleofasciculales</taxon>
        <taxon>Coleofasciculaceae</taxon>
        <taxon>Symploca</taxon>
    </lineage>
</organism>
<gene>
    <name evidence="2" type="ORF">F6J89_09800</name>
</gene>
<feature type="transmembrane region" description="Helical" evidence="1">
    <location>
        <begin position="101"/>
        <end position="119"/>
    </location>
</feature>
<dbReference type="AlphaFoldDB" id="A0A6B3N4A1"/>
<keyword evidence="1" id="KW-0472">Membrane</keyword>
<evidence type="ECO:0000313" key="2">
    <source>
        <dbReference type="EMBL" id="NER27909.1"/>
    </source>
</evidence>
<feature type="transmembrane region" description="Helical" evidence="1">
    <location>
        <begin position="7"/>
        <end position="32"/>
    </location>
</feature>
<proteinExistence type="predicted"/>